<dbReference type="KEGG" id="nhl:Nhal_0485"/>
<gene>
    <name evidence="7" type="primary">murE</name>
    <name evidence="12" type="ordered locus">Nhal_0485</name>
</gene>
<sequence>METAEETAKEGQGTIMAESGDRSCWLSDLLAGLVSVGTAQDRRINRLSLDSRRVGPGTLFFACRGTRQSGHDYIGAAVGKGAVAVAYDPIIPLSSVVHAGLQAQDVPLIALPDLGARLGVIADRFYLRPSQQLCVMGVTGTNGKTSVSHFLAQALHQQEAPCGLIGTLGVGLMGALKPSQLTTPDAVTVQEQLAVTRAAGGRYAVMEVTSHALEQGRVNGVIFNTAIFTNLSREHLDYHGDMTRYGAAKFRLFGQPGLRHAVINVDDTAGEAFLAHLPAEVTVISYGLTNPQASLRVNELHCDRRGIVMNIQGPWGEGELICPLLGRFNAYNLLAALGGLLTTGMPFTEALQRLSQVQAVAGRMEPMGGAAGEPLLVVDYAHTPDALEQALCSLRAHLEPGARLWCVFGCGGNRDRGKRPLMGAVAERWADFVMLTDDNPRDEDPRQIIIEILSGMEAPDRVYQLRDRAEAISRAVELAGSKDIVLIAGKGHEEYQQVGTEQRPFSDREQAQQALQQRRRGLC</sequence>
<dbReference type="GO" id="GO:0008765">
    <property type="term" value="F:UDP-N-acetylmuramoylalanyl-D-glutamate-2,6-diaminopimelate ligase activity"/>
    <property type="evidence" value="ECO:0007669"/>
    <property type="project" value="UniProtKB-UniRule"/>
</dbReference>
<dbReference type="InterPro" id="IPR004101">
    <property type="entry name" value="Mur_ligase_C"/>
</dbReference>
<keyword evidence="7" id="KW-0436">Ligase</keyword>
<proteinExistence type="inferred from homology"/>
<evidence type="ECO:0000256" key="1">
    <source>
        <dbReference type="ARBA" id="ARBA00005898"/>
    </source>
</evidence>
<evidence type="ECO:0000256" key="7">
    <source>
        <dbReference type="HAMAP-Rule" id="MF_00208"/>
    </source>
</evidence>
<dbReference type="SUPFAM" id="SSF53244">
    <property type="entry name" value="MurD-like peptide ligases, peptide-binding domain"/>
    <property type="match status" value="1"/>
</dbReference>
<name>D5BW21_NITHN</name>
<dbReference type="GO" id="GO:0008360">
    <property type="term" value="P:regulation of cell shape"/>
    <property type="evidence" value="ECO:0007669"/>
    <property type="project" value="UniProtKB-KW"/>
</dbReference>
<feature type="binding site" evidence="7">
    <location>
        <position position="493"/>
    </location>
    <ligand>
        <name>meso-2,6-diaminopimelate</name>
        <dbReference type="ChEBI" id="CHEBI:57791"/>
    </ligand>
</feature>
<feature type="binding site" evidence="7">
    <location>
        <position position="49"/>
    </location>
    <ligand>
        <name>UDP-N-acetyl-alpha-D-muramoyl-L-alanyl-D-glutamate</name>
        <dbReference type="ChEBI" id="CHEBI:83900"/>
    </ligand>
</feature>
<feature type="binding site" evidence="7">
    <location>
        <begin position="140"/>
        <end position="146"/>
    </location>
    <ligand>
        <name>ATP</name>
        <dbReference type="ChEBI" id="CHEBI:30616"/>
    </ligand>
</feature>
<feature type="binding site" evidence="7">
    <location>
        <position position="209"/>
    </location>
    <ligand>
        <name>UDP-N-acetyl-alpha-D-muramoyl-L-alanyl-D-glutamate</name>
        <dbReference type="ChEBI" id="CHEBI:83900"/>
    </ligand>
</feature>
<dbReference type="HOGENOM" id="CLU_022291_3_2_6"/>
<keyword evidence="7" id="KW-0547">Nucleotide-binding</keyword>
<evidence type="ECO:0000256" key="2">
    <source>
        <dbReference type="ARBA" id="ARBA00022618"/>
    </source>
</evidence>
<dbReference type="EC" id="6.3.2.13" evidence="7"/>
<dbReference type="Pfam" id="PF08245">
    <property type="entry name" value="Mur_ligase_M"/>
    <property type="match status" value="1"/>
</dbReference>
<dbReference type="InterPro" id="IPR035911">
    <property type="entry name" value="MurE/MurF_N"/>
</dbReference>
<feature type="binding site" evidence="7">
    <location>
        <position position="51"/>
    </location>
    <ligand>
        <name>UDP-N-acetyl-alpha-D-muramoyl-L-alanyl-D-glutamate</name>
        <dbReference type="ChEBI" id="CHEBI:83900"/>
    </ligand>
</feature>
<keyword evidence="2 7" id="KW-0132">Cell division</keyword>
<comment type="function">
    <text evidence="7">Catalyzes the addition of meso-diaminopimelic acid to the nucleotide precursor UDP-N-acetylmuramoyl-L-alanyl-D-glutamate (UMAG) in the biosynthesis of bacterial cell-wall peptidoglycan.</text>
</comment>
<dbReference type="Proteomes" id="UP000001844">
    <property type="component" value="Chromosome"/>
</dbReference>
<dbReference type="EMBL" id="CP001798">
    <property type="protein sequence ID" value="ADE13671.1"/>
    <property type="molecule type" value="Genomic_DNA"/>
</dbReference>
<keyword evidence="7" id="KW-0963">Cytoplasm</keyword>
<dbReference type="Gene3D" id="3.90.190.20">
    <property type="entry name" value="Mur ligase, C-terminal domain"/>
    <property type="match status" value="1"/>
</dbReference>
<feature type="short sequence motif" description="Meso-diaminopimelate recognition motif" evidence="7">
    <location>
        <begin position="438"/>
        <end position="441"/>
    </location>
</feature>
<dbReference type="Pfam" id="PF01225">
    <property type="entry name" value="Mur_ligase"/>
    <property type="match status" value="1"/>
</dbReference>
<dbReference type="NCBIfam" id="NF001126">
    <property type="entry name" value="PRK00139.1-4"/>
    <property type="match status" value="1"/>
</dbReference>
<comment type="catalytic activity">
    <reaction evidence="7">
        <text>UDP-N-acetyl-alpha-D-muramoyl-L-alanyl-D-glutamate + meso-2,6-diaminopimelate + ATP = UDP-N-acetyl-alpha-D-muramoyl-L-alanyl-gamma-D-glutamyl-meso-2,6-diaminopimelate + ADP + phosphate + H(+)</text>
        <dbReference type="Rhea" id="RHEA:23676"/>
        <dbReference type="ChEBI" id="CHEBI:15378"/>
        <dbReference type="ChEBI" id="CHEBI:30616"/>
        <dbReference type="ChEBI" id="CHEBI:43474"/>
        <dbReference type="ChEBI" id="CHEBI:57791"/>
        <dbReference type="ChEBI" id="CHEBI:83900"/>
        <dbReference type="ChEBI" id="CHEBI:83905"/>
        <dbReference type="ChEBI" id="CHEBI:456216"/>
        <dbReference type="EC" id="6.3.2.13"/>
    </reaction>
</comment>
<dbReference type="NCBIfam" id="NF001124">
    <property type="entry name" value="PRK00139.1-2"/>
    <property type="match status" value="1"/>
</dbReference>
<evidence type="ECO:0000313" key="13">
    <source>
        <dbReference type="Proteomes" id="UP000001844"/>
    </source>
</evidence>
<dbReference type="GO" id="GO:0071555">
    <property type="term" value="P:cell wall organization"/>
    <property type="evidence" value="ECO:0007669"/>
    <property type="project" value="UniProtKB-KW"/>
</dbReference>
<comment type="pathway">
    <text evidence="7 8">Cell wall biogenesis; peptidoglycan biosynthesis.</text>
</comment>
<keyword evidence="7" id="KW-0460">Magnesium</keyword>
<dbReference type="GO" id="GO:0009252">
    <property type="term" value="P:peptidoglycan biosynthetic process"/>
    <property type="evidence" value="ECO:0007669"/>
    <property type="project" value="UniProtKB-UniRule"/>
</dbReference>
<evidence type="ECO:0000259" key="11">
    <source>
        <dbReference type="Pfam" id="PF08245"/>
    </source>
</evidence>
<dbReference type="Gene3D" id="3.40.1390.10">
    <property type="entry name" value="MurE/MurF, N-terminal domain"/>
    <property type="match status" value="1"/>
</dbReference>
<feature type="binding site" evidence="7">
    <location>
        <position position="489"/>
    </location>
    <ligand>
        <name>meso-2,6-diaminopimelate</name>
        <dbReference type="ChEBI" id="CHEBI:57791"/>
    </ligand>
</feature>
<comment type="PTM">
    <text evidence="7">Carboxylation is probably crucial for Mg(2+) binding and, consequently, for the gamma-phosphate positioning of ATP.</text>
</comment>
<feature type="domain" description="Mur ligase C-terminal" evidence="10">
    <location>
        <begin position="362"/>
        <end position="491"/>
    </location>
</feature>
<keyword evidence="7" id="KW-0067">ATP-binding</keyword>
<feature type="binding site" evidence="7">
    <location>
        <position position="215"/>
    </location>
    <ligand>
        <name>UDP-N-acetyl-alpha-D-muramoyl-L-alanyl-D-glutamate</name>
        <dbReference type="ChEBI" id="CHEBI:83900"/>
    </ligand>
</feature>
<evidence type="ECO:0000256" key="3">
    <source>
        <dbReference type="ARBA" id="ARBA00022960"/>
    </source>
</evidence>
<dbReference type="SUPFAM" id="SSF63418">
    <property type="entry name" value="MurE/MurF N-terminal domain"/>
    <property type="match status" value="1"/>
</dbReference>
<dbReference type="eggNOG" id="COG0769">
    <property type="taxonomic scope" value="Bacteria"/>
</dbReference>
<dbReference type="InterPro" id="IPR005761">
    <property type="entry name" value="UDP-N-AcMur-Glu-dNH2Pim_ligase"/>
</dbReference>
<dbReference type="AlphaFoldDB" id="D5BW21"/>
<dbReference type="GO" id="GO:0005737">
    <property type="term" value="C:cytoplasm"/>
    <property type="evidence" value="ECO:0007669"/>
    <property type="project" value="UniProtKB-SubCell"/>
</dbReference>
<dbReference type="InterPro" id="IPR000713">
    <property type="entry name" value="Mur_ligase_N"/>
</dbReference>
<evidence type="ECO:0000256" key="6">
    <source>
        <dbReference type="ARBA" id="ARBA00023316"/>
    </source>
</evidence>
<comment type="cofactor">
    <cofactor evidence="7">
        <name>Mg(2+)</name>
        <dbReference type="ChEBI" id="CHEBI:18420"/>
    </cofactor>
</comment>
<evidence type="ECO:0000256" key="8">
    <source>
        <dbReference type="RuleBase" id="RU004135"/>
    </source>
</evidence>
<dbReference type="UniPathway" id="UPA00219"/>
<feature type="modified residue" description="N6-carboxylysine" evidence="7">
    <location>
        <position position="249"/>
    </location>
</feature>
<feature type="binding site" evidence="7">
    <location>
        <position position="217"/>
    </location>
    <ligand>
        <name>UDP-N-acetyl-alpha-D-muramoyl-L-alanyl-D-glutamate</name>
        <dbReference type="ChEBI" id="CHEBI:83900"/>
    </ligand>
</feature>
<comment type="similarity">
    <text evidence="1 7">Belongs to the MurCDEF family. MurE subfamily.</text>
</comment>
<keyword evidence="13" id="KW-1185">Reference proteome</keyword>
<comment type="subcellular location">
    <subcellularLocation>
        <location evidence="7 8">Cytoplasm</location>
    </subcellularLocation>
</comment>
<evidence type="ECO:0000259" key="9">
    <source>
        <dbReference type="Pfam" id="PF01225"/>
    </source>
</evidence>
<evidence type="ECO:0000256" key="5">
    <source>
        <dbReference type="ARBA" id="ARBA00023306"/>
    </source>
</evidence>
<reference evidence="13" key="1">
    <citation type="submission" date="2010-04" db="EMBL/GenBank/DDBJ databases">
        <title>Complete genome sequence of Nitrosococcus halophilus Nc4, a salt-adapted, aerobic obligate ammonia-oxidizing sulfur purple bacterium.</title>
        <authorList>
            <consortium name="US DOE Joint Genome Institute"/>
            <person name="Campbell M.A."/>
            <person name="Malfatti S.A."/>
            <person name="Chain P.S.G."/>
            <person name="Heidelberg J.F."/>
            <person name="Ward B.B."/>
            <person name="Klotz M.G."/>
        </authorList>
    </citation>
    <scope>NUCLEOTIDE SEQUENCE [LARGE SCALE GENOMIC DNA]</scope>
    <source>
        <strain evidence="13">Nc4</strain>
    </source>
</reference>
<feature type="binding site" evidence="7">
    <location>
        <position position="414"/>
    </location>
    <ligand>
        <name>meso-2,6-diaminopimelate</name>
        <dbReference type="ChEBI" id="CHEBI:57791"/>
    </ligand>
</feature>
<organism evidence="12 13">
    <name type="scientific">Nitrosococcus halophilus (strain Nc4)</name>
    <dbReference type="NCBI Taxonomy" id="472759"/>
    <lineage>
        <taxon>Bacteria</taxon>
        <taxon>Pseudomonadati</taxon>
        <taxon>Pseudomonadota</taxon>
        <taxon>Gammaproteobacteria</taxon>
        <taxon>Chromatiales</taxon>
        <taxon>Chromatiaceae</taxon>
        <taxon>Nitrosococcus</taxon>
    </lineage>
</organism>
<dbReference type="HAMAP" id="MF_00208">
    <property type="entry name" value="MurE"/>
    <property type="match status" value="1"/>
</dbReference>
<feature type="domain" description="Mur ligase N-terminal catalytic" evidence="9">
    <location>
        <begin position="44"/>
        <end position="126"/>
    </location>
</feature>
<dbReference type="InterPro" id="IPR013221">
    <property type="entry name" value="Mur_ligase_cen"/>
</dbReference>
<dbReference type="STRING" id="472759.Nhal_0485"/>
<evidence type="ECO:0000256" key="4">
    <source>
        <dbReference type="ARBA" id="ARBA00022984"/>
    </source>
</evidence>
<feature type="binding site" evidence="7">
    <location>
        <begin position="438"/>
        <end position="441"/>
    </location>
    <ligand>
        <name>meso-2,6-diaminopimelate</name>
        <dbReference type="ChEBI" id="CHEBI:57791"/>
    </ligand>
</feature>
<dbReference type="GO" id="GO:0000287">
    <property type="term" value="F:magnesium ion binding"/>
    <property type="evidence" value="ECO:0007669"/>
    <property type="project" value="UniProtKB-UniRule"/>
</dbReference>
<dbReference type="PANTHER" id="PTHR23135">
    <property type="entry name" value="MUR LIGASE FAMILY MEMBER"/>
    <property type="match status" value="1"/>
</dbReference>
<keyword evidence="5 7" id="KW-0131">Cell cycle</keyword>
<evidence type="ECO:0000313" key="12">
    <source>
        <dbReference type="EMBL" id="ADE13671.1"/>
    </source>
</evidence>
<accession>D5BW21</accession>
<dbReference type="OrthoDB" id="9800958at2"/>
<dbReference type="GO" id="GO:0005524">
    <property type="term" value="F:ATP binding"/>
    <property type="evidence" value="ECO:0007669"/>
    <property type="project" value="UniProtKB-UniRule"/>
</dbReference>
<feature type="binding site" evidence="7">
    <location>
        <begin position="182"/>
        <end position="183"/>
    </location>
    <ligand>
        <name>UDP-N-acetyl-alpha-D-muramoyl-L-alanyl-D-glutamate</name>
        <dbReference type="ChEBI" id="CHEBI:83900"/>
    </ligand>
</feature>
<dbReference type="NCBIfam" id="TIGR01085">
    <property type="entry name" value="murE"/>
    <property type="match status" value="1"/>
</dbReference>
<dbReference type="InterPro" id="IPR036615">
    <property type="entry name" value="Mur_ligase_C_dom_sf"/>
</dbReference>
<dbReference type="Pfam" id="PF02875">
    <property type="entry name" value="Mur_ligase_C"/>
    <property type="match status" value="1"/>
</dbReference>
<comment type="caution">
    <text evidence="7">Lacks conserved residue(s) required for the propagation of feature annotation.</text>
</comment>
<dbReference type="RefSeq" id="WP_013031566.1">
    <property type="nucleotide sequence ID" value="NC_013960.1"/>
</dbReference>
<keyword evidence="6 7" id="KW-0961">Cell wall biogenesis/degradation</keyword>
<feature type="domain" description="Mur ligase central" evidence="11">
    <location>
        <begin position="138"/>
        <end position="338"/>
    </location>
</feature>
<dbReference type="SUPFAM" id="SSF53623">
    <property type="entry name" value="MurD-like peptide ligases, catalytic domain"/>
    <property type="match status" value="1"/>
</dbReference>
<dbReference type="GO" id="GO:0051301">
    <property type="term" value="P:cell division"/>
    <property type="evidence" value="ECO:0007669"/>
    <property type="project" value="UniProtKB-KW"/>
</dbReference>
<dbReference type="PANTHER" id="PTHR23135:SF4">
    <property type="entry name" value="UDP-N-ACETYLMURAMOYL-L-ALANYL-D-GLUTAMATE--2,6-DIAMINOPIMELATE LIGASE MURE HOMOLOG, CHLOROPLASTIC"/>
    <property type="match status" value="1"/>
</dbReference>
<keyword evidence="4 7" id="KW-0573">Peptidoglycan synthesis</keyword>
<evidence type="ECO:0000259" key="10">
    <source>
        <dbReference type="Pfam" id="PF02875"/>
    </source>
</evidence>
<dbReference type="InterPro" id="IPR036565">
    <property type="entry name" value="Mur-like_cat_sf"/>
</dbReference>
<keyword evidence="3 7" id="KW-0133">Cell shape</keyword>
<protein>
    <recommendedName>
        <fullName evidence="7">UDP-N-acetylmuramoyl-L-alanyl-D-glutamate--2,6-diaminopimelate ligase</fullName>
        <ecNumber evidence="7">6.3.2.13</ecNumber>
    </recommendedName>
    <alternativeName>
        <fullName evidence="7">Meso-A2pm-adding enzyme</fullName>
    </alternativeName>
    <alternativeName>
        <fullName evidence="7">Meso-diaminopimelate-adding enzyme</fullName>
    </alternativeName>
    <alternativeName>
        <fullName evidence="7">UDP-MurNAc-L-Ala-D-Glu:meso-diaminopimelate ligase</fullName>
    </alternativeName>
    <alternativeName>
        <fullName evidence="7">UDP-MurNAc-tripeptide synthetase</fullName>
    </alternativeName>
    <alternativeName>
        <fullName evidence="7">UDP-N-acetylmuramyl-tripeptide synthetase</fullName>
    </alternativeName>
</protein>
<dbReference type="Gene3D" id="3.40.1190.10">
    <property type="entry name" value="Mur-like, catalytic domain"/>
    <property type="match status" value="1"/>
</dbReference>